<dbReference type="AlphaFoldDB" id="A0A975RSB9"/>
<dbReference type="KEGG" id="bsei:KMZ68_00650"/>
<dbReference type="CDD" id="cd04211">
    <property type="entry name" value="Cupredoxin_like_2"/>
    <property type="match status" value="1"/>
</dbReference>
<protein>
    <submittedName>
        <fullName evidence="6">Cupredoxin family protein</fullName>
    </submittedName>
</protein>
<name>A0A975RSB9_9BRAD</name>
<proteinExistence type="predicted"/>
<keyword evidence="1" id="KW-0479">Metal-binding</keyword>
<dbReference type="EMBL" id="CP076135">
    <property type="protein sequence ID" value="QWG18450.1"/>
    <property type="molecule type" value="Genomic_DNA"/>
</dbReference>
<evidence type="ECO:0000256" key="4">
    <source>
        <dbReference type="SAM" id="SignalP"/>
    </source>
</evidence>
<dbReference type="InterPro" id="IPR050845">
    <property type="entry name" value="Cu-binding_ET"/>
</dbReference>
<dbReference type="InterPro" id="IPR000923">
    <property type="entry name" value="BlueCu_1"/>
</dbReference>
<feature type="compositionally biased region" description="Basic and acidic residues" evidence="3">
    <location>
        <begin position="32"/>
        <end position="41"/>
    </location>
</feature>
<dbReference type="InterPro" id="IPR008972">
    <property type="entry name" value="Cupredoxin"/>
</dbReference>
<feature type="region of interest" description="Disordered" evidence="3">
    <location>
        <begin position="24"/>
        <end position="56"/>
    </location>
</feature>
<dbReference type="Gene3D" id="2.60.40.420">
    <property type="entry name" value="Cupredoxins - blue copper proteins"/>
    <property type="match status" value="1"/>
</dbReference>
<reference evidence="6" key="1">
    <citation type="submission" date="2021-06" db="EMBL/GenBank/DDBJ databases">
        <title>Bradyrhizobium sp. S2-11-2 Genome sequencing.</title>
        <authorList>
            <person name="Jin L."/>
        </authorList>
    </citation>
    <scope>NUCLEOTIDE SEQUENCE</scope>
    <source>
        <strain evidence="6">S2-11-2</strain>
    </source>
</reference>
<dbReference type="PANTHER" id="PTHR38439:SF3">
    <property type="entry name" value="COPPER-RESISTANT CUPROPROTEIN COPI"/>
    <property type="match status" value="1"/>
</dbReference>
<dbReference type="RefSeq" id="WP_215614028.1">
    <property type="nucleotide sequence ID" value="NZ_CP076135.1"/>
</dbReference>
<evidence type="ECO:0000256" key="1">
    <source>
        <dbReference type="ARBA" id="ARBA00022723"/>
    </source>
</evidence>
<gene>
    <name evidence="6" type="ORF">KMZ68_00650</name>
</gene>
<feature type="chain" id="PRO_5037248315" evidence="4">
    <location>
        <begin position="24"/>
        <end position="169"/>
    </location>
</feature>
<evidence type="ECO:0000313" key="7">
    <source>
        <dbReference type="Proteomes" id="UP000680805"/>
    </source>
</evidence>
<evidence type="ECO:0000259" key="5">
    <source>
        <dbReference type="Pfam" id="PF00127"/>
    </source>
</evidence>
<evidence type="ECO:0000256" key="3">
    <source>
        <dbReference type="SAM" id="MobiDB-lite"/>
    </source>
</evidence>
<dbReference type="GO" id="GO:0005507">
    <property type="term" value="F:copper ion binding"/>
    <property type="evidence" value="ECO:0007669"/>
    <property type="project" value="InterPro"/>
</dbReference>
<dbReference type="Proteomes" id="UP000680805">
    <property type="component" value="Chromosome"/>
</dbReference>
<dbReference type="SUPFAM" id="SSF49503">
    <property type="entry name" value="Cupredoxins"/>
    <property type="match status" value="1"/>
</dbReference>
<evidence type="ECO:0000313" key="6">
    <source>
        <dbReference type="EMBL" id="QWG18450.1"/>
    </source>
</evidence>
<feature type="domain" description="Blue (type 1) copper" evidence="5">
    <location>
        <begin position="60"/>
        <end position="169"/>
    </location>
</feature>
<organism evidence="6 7">
    <name type="scientific">Bradyrhizobium sediminis</name>
    <dbReference type="NCBI Taxonomy" id="2840469"/>
    <lineage>
        <taxon>Bacteria</taxon>
        <taxon>Pseudomonadati</taxon>
        <taxon>Pseudomonadota</taxon>
        <taxon>Alphaproteobacteria</taxon>
        <taxon>Hyphomicrobiales</taxon>
        <taxon>Nitrobacteraceae</taxon>
        <taxon>Bradyrhizobium</taxon>
    </lineage>
</organism>
<dbReference type="Pfam" id="PF00127">
    <property type="entry name" value="Copper-bind"/>
    <property type="match status" value="1"/>
</dbReference>
<keyword evidence="4" id="KW-0732">Signal</keyword>
<feature type="signal peptide" evidence="4">
    <location>
        <begin position="1"/>
        <end position="23"/>
    </location>
</feature>
<accession>A0A975RSB9</accession>
<dbReference type="PANTHER" id="PTHR38439">
    <property type="entry name" value="AURACYANIN-B"/>
    <property type="match status" value="1"/>
</dbReference>
<evidence type="ECO:0000256" key="2">
    <source>
        <dbReference type="ARBA" id="ARBA00023008"/>
    </source>
</evidence>
<sequence length="169" mass="18276">MMNWNRGGVALVAAALLSASAWAGEGPAGHSHGHDHGDGHGESFSAGEPGNPKKSAKIVQVTMGESDGKMLFVPARVEIRKGEQIKFVLRNNGELDHEFVLADAADNLKHAEVMQKNPGMAHEDANSRWLAPKKTSEMVWKFTKAGEFEYACLIPGHREAGMVGMIFVK</sequence>
<keyword evidence="2" id="KW-0186">Copper</keyword>
<dbReference type="GO" id="GO:0009055">
    <property type="term" value="F:electron transfer activity"/>
    <property type="evidence" value="ECO:0007669"/>
    <property type="project" value="InterPro"/>
</dbReference>